<gene>
    <name evidence="4" type="ORF">PtoMrB4_25580</name>
</gene>
<dbReference type="GO" id="GO:0008911">
    <property type="term" value="F:lactaldehyde dehydrogenase (NAD+) activity"/>
    <property type="evidence" value="ECO:0007669"/>
    <property type="project" value="TreeGrafter"/>
</dbReference>
<feature type="domain" description="Aldehyde dehydrogenase" evidence="3">
    <location>
        <begin position="16"/>
        <end position="466"/>
    </location>
</feature>
<dbReference type="InterPro" id="IPR016161">
    <property type="entry name" value="Ald_DH/histidinol_DH"/>
</dbReference>
<evidence type="ECO:0000313" key="5">
    <source>
        <dbReference type="Proteomes" id="UP000501237"/>
    </source>
</evidence>
<name>A0A679GCH3_9GAMM</name>
<dbReference type="PANTHER" id="PTHR42991">
    <property type="entry name" value="ALDEHYDE DEHYDROGENASE"/>
    <property type="match status" value="1"/>
</dbReference>
<comment type="similarity">
    <text evidence="1">Belongs to the aldehyde dehydrogenase family.</text>
</comment>
<organism evidence="4 5">
    <name type="scientific">Metapseudomonas otitidis</name>
    <dbReference type="NCBI Taxonomy" id="319939"/>
    <lineage>
        <taxon>Bacteria</taxon>
        <taxon>Pseudomonadati</taxon>
        <taxon>Pseudomonadota</taxon>
        <taxon>Gammaproteobacteria</taxon>
        <taxon>Pseudomonadales</taxon>
        <taxon>Pseudomonadaceae</taxon>
        <taxon>Metapseudomonas</taxon>
    </lineage>
</organism>
<protein>
    <submittedName>
        <fullName evidence="4">Putative aldehyde-dehydrogenase-like protein y4uC</fullName>
    </submittedName>
</protein>
<dbReference type="GeneID" id="57397782"/>
<dbReference type="InterPro" id="IPR051020">
    <property type="entry name" value="ALDH-related_metabolic_enz"/>
</dbReference>
<dbReference type="Proteomes" id="UP000501237">
    <property type="component" value="Chromosome"/>
</dbReference>
<dbReference type="CDD" id="cd07149">
    <property type="entry name" value="ALDH_y4uC"/>
    <property type="match status" value="1"/>
</dbReference>
<dbReference type="AlphaFoldDB" id="A0A679GCH3"/>
<dbReference type="InterPro" id="IPR016162">
    <property type="entry name" value="Ald_DH_N"/>
</dbReference>
<sequence length="472" mass="50564">MTVSSLALATAVEPSGIDVHNPFDGSLVGSVPCLGAADVPALLASAREGVRQCAALPRHRRAAILEEAARRVEQEAAAFAALIVAEAGKTLRQAQKEVKRCINTLKLSAEEARRNAGEVVPFESYEGSESRQGWFTREPLGLIVAITPYNDPLNLVAHKLGPAIAGGNGVLLKPSELAPLSACKLVDCLRQAGLPEAVVTIATGGAELGKALTSAREVRMISFTGGFVTGEHIARNAGLKKLAMDLGGNAPVLVLDDCELEATVESCVSGAFWAAGQNCIGTQRLLVQASIYAEFRERFVARTRALVVGDPARAESDMGPMITEQAARTTEQVVAEALAEGATLLCGQRREGALYHPTVLDGVDHRSRLWRQEVFAPVVVLEPFETLEEAVALANEPEYSLHAGIFTRDLRRALWAARRIEAGGVMINDSSDYRFDAMPFGGFKYGSLGREGVRFAYEDMTQPKVVCINDLN</sequence>
<dbReference type="PANTHER" id="PTHR42991:SF1">
    <property type="entry name" value="ALDEHYDE DEHYDROGENASE"/>
    <property type="match status" value="1"/>
</dbReference>
<accession>A0A679GCH3</accession>
<evidence type="ECO:0000313" key="4">
    <source>
        <dbReference type="EMBL" id="BCA28581.1"/>
    </source>
</evidence>
<dbReference type="SUPFAM" id="SSF53720">
    <property type="entry name" value="ALDH-like"/>
    <property type="match status" value="1"/>
</dbReference>
<proteinExistence type="inferred from homology"/>
<dbReference type="InterPro" id="IPR015590">
    <property type="entry name" value="Aldehyde_DH_dom"/>
</dbReference>
<evidence type="ECO:0000256" key="1">
    <source>
        <dbReference type="ARBA" id="ARBA00009986"/>
    </source>
</evidence>
<dbReference type="Pfam" id="PF00171">
    <property type="entry name" value="Aldedh"/>
    <property type="match status" value="1"/>
</dbReference>
<evidence type="ECO:0000256" key="2">
    <source>
        <dbReference type="ARBA" id="ARBA00023002"/>
    </source>
</evidence>
<reference evidence="4 5" key="1">
    <citation type="journal article" date="2020" name="Microbiol. Resour. Announc.">
        <title>Complete genome sequence of Pseudomonas otitidis strain MrB4, isolated from Lake Biwa in Japan.</title>
        <authorList>
            <person name="Miyazaki K."/>
            <person name="Hase E."/>
            <person name="Maruya T."/>
        </authorList>
    </citation>
    <scope>NUCLEOTIDE SEQUENCE [LARGE SCALE GENOMIC DNA]</scope>
    <source>
        <strain evidence="4 5">MrB4</strain>
    </source>
</reference>
<dbReference type="InterPro" id="IPR016163">
    <property type="entry name" value="Ald_DH_C"/>
</dbReference>
<evidence type="ECO:0000259" key="3">
    <source>
        <dbReference type="Pfam" id="PF00171"/>
    </source>
</evidence>
<dbReference type="Gene3D" id="3.40.605.10">
    <property type="entry name" value="Aldehyde Dehydrogenase, Chain A, domain 1"/>
    <property type="match status" value="1"/>
</dbReference>
<dbReference type="KEGG" id="poj:PtoMrB4_25580"/>
<keyword evidence="2" id="KW-0560">Oxidoreductase</keyword>
<dbReference type="Gene3D" id="3.40.309.10">
    <property type="entry name" value="Aldehyde Dehydrogenase, Chain A, domain 2"/>
    <property type="match status" value="1"/>
</dbReference>
<dbReference type="EMBL" id="AP022642">
    <property type="protein sequence ID" value="BCA28581.1"/>
    <property type="molecule type" value="Genomic_DNA"/>
</dbReference>
<dbReference type="RefSeq" id="WP_172433495.1">
    <property type="nucleotide sequence ID" value="NZ_AP022642.1"/>
</dbReference>